<evidence type="ECO:0000313" key="2">
    <source>
        <dbReference type="EMBL" id="MBB5684613.1"/>
    </source>
</evidence>
<evidence type="ECO:0000256" key="1">
    <source>
        <dbReference type="SAM" id="Phobius"/>
    </source>
</evidence>
<comment type="caution">
    <text evidence="2">The sequence shown here is derived from an EMBL/GenBank/DDBJ whole genome shotgun (WGS) entry which is preliminary data.</text>
</comment>
<keyword evidence="3" id="KW-1185">Reference proteome</keyword>
<keyword evidence="1" id="KW-0812">Transmembrane</keyword>
<dbReference type="AlphaFoldDB" id="A0A7W9AFG4"/>
<keyword evidence="1" id="KW-1133">Transmembrane helix</keyword>
<protein>
    <submittedName>
        <fullName evidence="2">LPXTG-motif cell wall-anchored protein</fullName>
    </submittedName>
</protein>
<reference evidence="2 3" key="1">
    <citation type="submission" date="2020-08" db="EMBL/GenBank/DDBJ databases">
        <title>Genomic Encyclopedia of Type Strains, Phase IV (KMG-IV): sequencing the most valuable type-strain genomes for metagenomic binning, comparative biology and taxonomic classification.</title>
        <authorList>
            <person name="Goeker M."/>
        </authorList>
    </citation>
    <scope>NUCLEOTIDE SEQUENCE [LARGE SCALE GENOMIC DNA]</scope>
    <source>
        <strain evidence="2 3">DSM 25079</strain>
    </source>
</reference>
<accession>A0A7W9AFG4</accession>
<keyword evidence="1" id="KW-0472">Membrane</keyword>
<feature type="transmembrane region" description="Helical" evidence="1">
    <location>
        <begin position="6"/>
        <end position="23"/>
    </location>
</feature>
<dbReference type="EMBL" id="JACIJC010000001">
    <property type="protein sequence ID" value="MBB5684613.1"/>
    <property type="molecule type" value="Genomic_DNA"/>
</dbReference>
<organism evidence="2 3">
    <name type="scientific">Sphingobium boeckii</name>
    <dbReference type="NCBI Taxonomy" id="1082345"/>
    <lineage>
        <taxon>Bacteria</taxon>
        <taxon>Pseudomonadati</taxon>
        <taxon>Pseudomonadota</taxon>
        <taxon>Alphaproteobacteria</taxon>
        <taxon>Sphingomonadales</taxon>
        <taxon>Sphingomonadaceae</taxon>
        <taxon>Sphingobium</taxon>
    </lineage>
</organism>
<dbReference type="RefSeq" id="WP_184015079.1">
    <property type="nucleotide sequence ID" value="NZ_JACIJC010000001.1"/>
</dbReference>
<evidence type="ECO:0000313" key="3">
    <source>
        <dbReference type="Proteomes" id="UP000549617"/>
    </source>
</evidence>
<dbReference type="Proteomes" id="UP000549617">
    <property type="component" value="Unassembled WGS sequence"/>
</dbReference>
<dbReference type="NCBIfam" id="TIGR01167">
    <property type="entry name" value="LPXTG_anchor"/>
    <property type="match status" value="1"/>
</dbReference>
<proteinExistence type="predicted"/>
<gene>
    <name evidence="2" type="ORF">FHS49_000604</name>
</gene>
<name>A0A7W9AFG4_9SPHN</name>
<sequence>METNDIIGFAILGVLLAASYWFYRRYKKRRARWIAHHYRH</sequence>